<feature type="domain" description="Glycosyl transferase 64" evidence="6">
    <location>
        <begin position="447"/>
        <end position="494"/>
    </location>
</feature>
<dbReference type="EMBL" id="KN733030">
    <property type="protein sequence ID" value="KIH58520.1"/>
    <property type="molecule type" value="Genomic_DNA"/>
</dbReference>
<evidence type="ECO:0000256" key="3">
    <source>
        <dbReference type="ARBA" id="ARBA00022679"/>
    </source>
</evidence>
<gene>
    <name evidence="8" type="ORF">ANCDUO_11274</name>
</gene>
<reference evidence="8 9" key="1">
    <citation type="submission" date="2013-12" db="EMBL/GenBank/DDBJ databases">
        <title>Draft genome of the parsitic nematode Ancylostoma duodenale.</title>
        <authorList>
            <person name="Mitreva M."/>
        </authorList>
    </citation>
    <scope>NUCLEOTIDE SEQUENCE [LARGE SCALE GENOMIC DNA]</scope>
    <source>
        <strain evidence="8 9">Zhejiang</strain>
    </source>
</reference>
<dbReference type="InterPro" id="IPR041426">
    <property type="entry name" value="Mos1_HTH"/>
</dbReference>
<dbReference type="SUPFAM" id="SSF53448">
    <property type="entry name" value="Nucleotide-diphospho-sugar transferases"/>
    <property type="match status" value="1"/>
</dbReference>
<dbReference type="PANTHER" id="PTHR48261">
    <property type="entry name" value="ACETYLGLUCOSAMINYLTRANSFERASE"/>
    <property type="match status" value="1"/>
</dbReference>
<feature type="domain" description="Mos1 transposase HTH" evidence="7">
    <location>
        <begin position="404"/>
        <end position="439"/>
    </location>
</feature>
<keyword evidence="3 8" id="KW-0808">Transferase</keyword>
<feature type="domain" description="Glycosyl transferase 64" evidence="6">
    <location>
        <begin position="293"/>
        <end position="389"/>
    </location>
</feature>
<dbReference type="Pfam" id="PF17906">
    <property type="entry name" value="HTH_48"/>
    <property type="match status" value="1"/>
</dbReference>
<comment type="subcellular location">
    <subcellularLocation>
        <location evidence="1">Endoplasmic reticulum membrane</location>
        <topology evidence="1">Single-pass type II membrane protein</topology>
    </subcellularLocation>
</comment>
<dbReference type="GO" id="GO:0016757">
    <property type="term" value="F:glycosyltransferase activity"/>
    <property type="evidence" value="ECO:0007669"/>
    <property type="project" value="InterPro"/>
</dbReference>
<dbReference type="GO" id="GO:1901135">
    <property type="term" value="P:carbohydrate derivative metabolic process"/>
    <property type="evidence" value="ECO:0007669"/>
    <property type="project" value="UniProtKB-ARBA"/>
</dbReference>
<keyword evidence="5" id="KW-1015">Disulfide bond</keyword>
<evidence type="ECO:0000259" key="6">
    <source>
        <dbReference type="Pfam" id="PF09258"/>
    </source>
</evidence>
<comment type="similarity">
    <text evidence="2">Belongs to the glycosyltransferase 47 family.</text>
</comment>
<organism evidence="8 9">
    <name type="scientific">Ancylostoma duodenale</name>
    <dbReference type="NCBI Taxonomy" id="51022"/>
    <lineage>
        <taxon>Eukaryota</taxon>
        <taxon>Metazoa</taxon>
        <taxon>Ecdysozoa</taxon>
        <taxon>Nematoda</taxon>
        <taxon>Chromadorea</taxon>
        <taxon>Rhabditida</taxon>
        <taxon>Rhabditina</taxon>
        <taxon>Rhabditomorpha</taxon>
        <taxon>Strongyloidea</taxon>
        <taxon>Ancylostomatidae</taxon>
        <taxon>Ancylostomatinae</taxon>
        <taxon>Ancylostoma</taxon>
    </lineage>
</organism>
<dbReference type="Pfam" id="PF09258">
    <property type="entry name" value="Glyco_transf_64"/>
    <property type="match status" value="2"/>
</dbReference>
<evidence type="ECO:0000313" key="9">
    <source>
        <dbReference type="Proteomes" id="UP000054047"/>
    </source>
</evidence>
<accession>A0A0C2GBV5</accession>
<dbReference type="OrthoDB" id="5954868at2759"/>
<evidence type="ECO:0000256" key="1">
    <source>
        <dbReference type="ARBA" id="ARBA00004648"/>
    </source>
</evidence>
<evidence type="ECO:0000256" key="4">
    <source>
        <dbReference type="ARBA" id="ARBA00023136"/>
    </source>
</evidence>
<evidence type="ECO:0000256" key="5">
    <source>
        <dbReference type="ARBA" id="ARBA00023157"/>
    </source>
</evidence>
<protein>
    <submittedName>
        <fullName evidence="8">EXTL2, alpha-1,4-N-acetylhexosaminyltransferase</fullName>
    </submittedName>
</protein>
<dbReference type="AlphaFoldDB" id="A0A0C2GBV5"/>
<evidence type="ECO:0000256" key="2">
    <source>
        <dbReference type="ARBA" id="ARBA00010271"/>
    </source>
</evidence>
<keyword evidence="4" id="KW-0472">Membrane</keyword>
<dbReference type="Gene3D" id="3.90.550.10">
    <property type="entry name" value="Spore Coat Polysaccharide Biosynthesis Protein SpsA, Chain A"/>
    <property type="match status" value="1"/>
</dbReference>
<keyword evidence="9" id="KW-1185">Reference proteome</keyword>
<dbReference type="PANTHER" id="PTHR48261:SF4">
    <property type="entry name" value="EXOSTOSIN LIKE GLYCOSYLTRANSFERASE 3"/>
    <property type="match status" value="1"/>
</dbReference>
<dbReference type="InterPro" id="IPR029044">
    <property type="entry name" value="Nucleotide-diphossugar_trans"/>
</dbReference>
<proteinExistence type="inferred from homology"/>
<dbReference type="InterPro" id="IPR015338">
    <property type="entry name" value="GT64_dom"/>
</dbReference>
<sequence length="511" mass="58228">SPPNSSTKLPDSGRNTVIVNFGEPFRIEDSFAIMVQQSDRHLAKPIDFNVFLDVPEYDASAWKSLPNLLPYSRKFLLFVFIASKAEEIAPFLSNDLSRLNTSAVLSDHIDWRLASIRFHPARFPELHFVIRSLEMAEVLELRRMGRFFFERYLGDQRAVVRALLASLRERLGIPSPAEAVAKAVPLFNNSFTAPILTPINVPPLDDEYLGPLEGAVDSASYLHNFSTFNMYSYHSWNIIGQPGTSVEFLAQSVDPPTESEFYPDSNIGFRPIEPGSGVEFSKALGGNRAREQFTVVLLTYNRDAVLATSLERLHRLPYLNKVIVVWNNIAREPMGAWPRLHVPVEFIKVTTNSLNNRFVPWDRITTEAVLSLDDDIDLKQHEIVFAFRLKYKYDGALRRLRGKHSNAGDATKNICDAMRAPTVSYDTTKVWFSEFKNGDFDFGDKRRVWRENRHRIVGFPARHHARYDEQMYYNSNHTCQLSIILTGAAFLHKTPMPMKTVISKLLIMGVA</sequence>
<dbReference type="InterPro" id="IPR004263">
    <property type="entry name" value="Exostosin"/>
</dbReference>
<evidence type="ECO:0000259" key="7">
    <source>
        <dbReference type="Pfam" id="PF17906"/>
    </source>
</evidence>
<dbReference type="GO" id="GO:0005789">
    <property type="term" value="C:endoplasmic reticulum membrane"/>
    <property type="evidence" value="ECO:0007669"/>
    <property type="project" value="UniProtKB-SubCell"/>
</dbReference>
<feature type="non-terminal residue" evidence="8">
    <location>
        <position position="1"/>
    </location>
</feature>
<evidence type="ECO:0000313" key="8">
    <source>
        <dbReference type="EMBL" id="KIH58520.1"/>
    </source>
</evidence>
<dbReference type="Proteomes" id="UP000054047">
    <property type="component" value="Unassembled WGS sequence"/>
</dbReference>
<name>A0A0C2GBV5_9BILA</name>